<dbReference type="RefSeq" id="WP_161968660.1">
    <property type="nucleotide sequence ID" value="NZ_JBFAUK010000031.1"/>
</dbReference>
<dbReference type="CDD" id="cd03141">
    <property type="entry name" value="GATase1_Hsp31_like"/>
    <property type="match status" value="1"/>
</dbReference>
<feature type="domain" description="DJ-1/PfpI" evidence="1">
    <location>
        <begin position="29"/>
        <end position="221"/>
    </location>
</feature>
<dbReference type="EMBL" id="JBFAUK010000031">
    <property type="protein sequence ID" value="MEV5510329.1"/>
    <property type="molecule type" value="Genomic_DNA"/>
</dbReference>
<evidence type="ECO:0000313" key="3">
    <source>
        <dbReference type="Proteomes" id="UP001552594"/>
    </source>
</evidence>
<evidence type="ECO:0000313" key="2">
    <source>
        <dbReference type="EMBL" id="MEV5510329.1"/>
    </source>
</evidence>
<evidence type="ECO:0000259" key="1">
    <source>
        <dbReference type="Pfam" id="PF01965"/>
    </source>
</evidence>
<reference evidence="2 3" key="1">
    <citation type="submission" date="2024-06" db="EMBL/GenBank/DDBJ databases">
        <title>The Natural Products Discovery Center: Release of the First 8490 Sequenced Strains for Exploring Actinobacteria Biosynthetic Diversity.</title>
        <authorList>
            <person name="Kalkreuter E."/>
            <person name="Kautsar S.A."/>
            <person name="Yang D."/>
            <person name="Bader C.D."/>
            <person name="Teijaro C.N."/>
            <person name="Fluegel L."/>
            <person name="Davis C.M."/>
            <person name="Simpson J.R."/>
            <person name="Lauterbach L."/>
            <person name="Steele A.D."/>
            <person name="Gui C."/>
            <person name="Meng S."/>
            <person name="Li G."/>
            <person name="Viehrig K."/>
            <person name="Ye F."/>
            <person name="Su P."/>
            <person name="Kiefer A.F."/>
            <person name="Nichols A."/>
            <person name="Cepeda A.J."/>
            <person name="Yan W."/>
            <person name="Fan B."/>
            <person name="Jiang Y."/>
            <person name="Adhikari A."/>
            <person name="Zheng C.-J."/>
            <person name="Schuster L."/>
            <person name="Cowan T.M."/>
            <person name="Smanski M.J."/>
            <person name="Chevrette M.G."/>
            <person name="De Carvalho L.P.S."/>
            <person name="Shen B."/>
        </authorList>
    </citation>
    <scope>NUCLEOTIDE SEQUENCE [LARGE SCALE GENOMIC DNA]</scope>
    <source>
        <strain evidence="2 3">NPDC052347</strain>
    </source>
</reference>
<dbReference type="Pfam" id="PF01965">
    <property type="entry name" value="DJ-1_PfpI"/>
    <property type="match status" value="1"/>
</dbReference>
<name>A0ABV3K745_STRON</name>
<dbReference type="InterPro" id="IPR050325">
    <property type="entry name" value="Prot/Nucl_acid_deglycase"/>
</dbReference>
<protein>
    <submittedName>
        <fullName evidence="2">Type 1 glutamine amidotransferase domain-containing protein</fullName>
    </submittedName>
</protein>
<dbReference type="Gene3D" id="3.40.50.880">
    <property type="match status" value="1"/>
</dbReference>
<dbReference type="Proteomes" id="UP001552594">
    <property type="component" value="Unassembled WGS sequence"/>
</dbReference>
<dbReference type="InterPro" id="IPR029062">
    <property type="entry name" value="Class_I_gatase-like"/>
</dbReference>
<sequence length="246" mass="26025">MPRILMILSAATQLPLTDGSCRTTGFWPEEVIEPLKEFAAAGAHITLATPGGRPAVPDPAGFTPEGAALPPDRCDTLRREVAALQGLLAQPVPLHAIKGPVQDAVFIPGGYAPMADLWSDPHCGRVLEETQRAGRPIAAVCHGPAALLSCRTPAGDWPFTGYRMTSFTDQEEKDVGLLDTLPWTAQQALTARGADFRPGPGPWREHLVQDRGLLTGQNPASARPLAARLLAVLTGTQGRANAAPTI</sequence>
<keyword evidence="3" id="KW-1185">Reference proteome</keyword>
<dbReference type="PANTHER" id="PTHR48094">
    <property type="entry name" value="PROTEIN/NUCLEIC ACID DEGLYCASE DJ-1-RELATED"/>
    <property type="match status" value="1"/>
</dbReference>
<organism evidence="2 3">
    <name type="scientific">Streptomyces orinoci</name>
    <name type="common">Streptoverticillium orinoci</name>
    <dbReference type="NCBI Taxonomy" id="67339"/>
    <lineage>
        <taxon>Bacteria</taxon>
        <taxon>Bacillati</taxon>
        <taxon>Actinomycetota</taxon>
        <taxon>Actinomycetes</taxon>
        <taxon>Kitasatosporales</taxon>
        <taxon>Streptomycetaceae</taxon>
        <taxon>Streptomyces</taxon>
    </lineage>
</organism>
<keyword evidence="2" id="KW-0315">Glutamine amidotransferase</keyword>
<proteinExistence type="predicted"/>
<comment type="caution">
    <text evidence="2">The sequence shown here is derived from an EMBL/GenBank/DDBJ whole genome shotgun (WGS) entry which is preliminary data.</text>
</comment>
<accession>A0ABV3K745</accession>
<dbReference type="PANTHER" id="PTHR48094:SF22">
    <property type="entry name" value="DJ-1_PFPI DOMAIN-CONTAINING PROTEIN"/>
    <property type="match status" value="1"/>
</dbReference>
<gene>
    <name evidence="2" type="ORF">AB0L16_28540</name>
</gene>
<dbReference type="InterPro" id="IPR002818">
    <property type="entry name" value="DJ-1/PfpI"/>
</dbReference>
<dbReference type="SUPFAM" id="SSF52317">
    <property type="entry name" value="Class I glutamine amidotransferase-like"/>
    <property type="match status" value="1"/>
</dbReference>